<accession>A0ABP4X628</accession>
<protein>
    <recommendedName>
        <fullName evidence="3">DUF222 domain-containing protein</fullName>
    </recommendedName>
</protein>
<dbReference type="RefSeq" id="WP_232499283.1">
    <property type="nucleotide sequence ID" value="NZ_BAAANH010000007.1"/>
</dbReference>
<gene>
    <name evidence="1" type="ORF">GCM10009747_31550</name>
</gene>
<dbReference type="EMBL" id="BAAANH010000007">
    <property type="protein sequence ID" value="GAA1768384.1"/>
    <property type="molecule type" value="Genomic_DNA"/>
</dbReference>
<comment type="caution">
    <text evidence="1">The sequence shown here is derived from an EMBL/GenBank/DDBJ whole genome shotgun (WGS) entry which is preliminary data.</text>
</comment>
<keyword evidence="2" id="KW-1185">Reference proteome</keyword>
<reference evidence="2" key="1">
    <citation type="journal article" date="2019" name="Int. J. Syst. Evol. Microbiol.">
        <title>The Global Catalogue of Microorganisms (GCM) 10K type strain sequencing project: providing services to taxonomists for standard genome sequencing and annotation.</title>
        <authorList>
            <consortium name="The Broad Institute Genomics Platform"/>
            <consortium name="The Broad Institute Genome Sequencing Center for Infectious Disease"/>
            <person name="Wu L."/>
            <person name="Ma J."/>
        </authorList>
    </citation>
    <scope>NUCLEOTIDE SEQUENCE [LARGE SCALE GENOMIC DNA]</scope>
    <source>
        <strain evidence="2">JCM 14319</strain>
    </source>
</reference>
<sequence>MGVLEAKKATTQIARLAQNLQTRLLAHDAFTDPDLTSEARQRRREERVAASLTDARRKAAAILKTAQDGAAFADRQLDAYRPKLDPNDVAQLTRTAQAWQMTIEPLRAQGKNWAEIAAVTDADGLLALERFAPQTIRLQESARDAEIIMANLQRASDRRLAEIHTDEPARQRFVDAADAQKYLGAVSAIASGIEGVTKPTDATAVMISVKRNIHPLGTLPTEPPATSEQLDRTLSAATHGGMGAHELAASVPA</sequence>
<evidence type="ECO:0008006" key="3">
    <source>
        <dbReference type="Google" id="ProtNLM"/>
    </source>
</evidence>
<name>A0ABP4X628_9MICO</name>
<proteinExistence type="predicted"/>
<organism evidence="1 2">
    <name type="scientific">Agromyces humatus</name>
    <dbReference type="NCBI Taxonomy" id="279573"/>
    <lineage>
        <taxon>Bacteria</taxon>
        <taxon>Bacillati</taxon>
        <taxon>Actinomycetota</taxon>
        <taxon>Actinomycetes</taxon>
        <taxon>Micrococcales</taxon>
        <taxon>Microbacteriaceae</taxon>
        <taxon>Agromyces</taxon>
    </lineage>
</organism>
<evidence type="ECO:0000313" key="1">
    <source>
        <dbReference type="EMBL" id="GAA1768384.1"/>
    </source>
</evidence>
<dbReference type="Proteomes" id="UP001500506">
    <property type="component" value="Unassembled WGS sequence"/>
</dbReference>
<evidence type="ECO:0000313" key="2">
    <source>
        <dbReference type="Proteomes" id="UP001500506"/>
    </source>
</evidence>